<name>A0A8H4A4T3_GIGMA</name>
<reference evidence="2 3" key="1">
    <citation type="journal article" date="2019" name="Environ. Microbiol.">
        <title>At the nexus of three kingdoms: the genome of the mycorrhizal fungus Gigaspora margarita provides insights into plant, endobacterial and fungal interactions.</title>
        <authorList>
            <person name="Venice F."/>
            <person name="Ghignone S."/>
            <person name="Salvioli di Fossalunga A."/>
            <person name="Amselem J."/>
            <person name="Novero M."/>
            <person name="Xianan X."/>
            <person name="Sedzielewska Toro K."/>
            <person name="Morin E."/>
            <person name="Lipzen A."/>
            <person name="Grigoriev I.V."/>
            <person name="Henrissat B."/>
            <person name="Martin F.M."/>
            <person name="Bonfante P."/>
        </authorList>
    </citation>
    <scope>NUCLEOTIDE SEQUENCE [LARGE SCALE GENOMIC DNA]</scope>
    <source>
        <strain evidence="2 3">BEG34</strain>
    </source>
</reference>
<evidence type="ECO:0000256" key="1">
    <source>
        <dbReference type="SAM" id="MobiDB-lite"/>
    </source>
</evidence>
<feature type="compositionally biased region" description="Basic and acidic residues" evidence="1">
    <location>
        <begin position="188"/>
        <end position="214"/>
    </location>
</feature>
<evidence type="ECO:0000313" key="3">
    <source>
        <dbReference type="Proteomes" id="UP000439903"/>
    </source>
</evidence>
<gene>
    <name evidence="2" type="ORF">F8M41_006782</name>
</gene>
<dbReference type="AlphaFoldDB" id="A0A8H4A4T3"/>
<keyword evidence="3" id="KW-1185">Reference proteome</keyword>
<dbReference type="Proteomes" id="UP000439903">
    <property type="component" value="Unassembled WGS sequence"/>
</dbReference>
<organism evidence="2 3">
    <name type="scientific">Gigaspora margarita</name>
    <dbReference type="NCBI Taxonomy" id="4874"/>
    <lineage>
        <taxon>Eukaryota</taxon>
        <taxon>Fungi</taxon>
        <taxon>Fungi incertae sedis</taxon>
        <taxon>Mucoromycota</taxon>
        <taxon>Glomeromycotina</taxon>
        <taxon>Glomeromycetes</taxon>
        <taxon>Diversisporales</taxon>
        <taxon>Gigasporaceae</taxon>
        <taxon>Gigaspora</taxon>
    </lineage>
</organism>
<comment type="caution">
    <text evidence="2">The sequence shown here is derived from an EMBL/GenBank/DDBJ whole genome shotgun (WGS) entry which is preliminary data.</text>
</comment>
<protein>
    <submittedName>
        <fullName evidence="2">Uncharacterized protein</fullName>
    </submittedName>
</protein>
<dbReference type="OrthoDB" id="2434299at2759"/>
<dbReference type="EMBL" id="WTPW01001673">
    <property type="protein sequence ID" value="KAF0421465.1"/>
    <property type="molecule type" value="Genomic_DNA"/>
</dbReference>
<feature type="compositionally biased region" description="Polar residues" evidence="1">
    <location>
        <begin position="174"/>
        <end position="187"/>
    </location>
</feature>
<feature type="region of interest" description="Disordered" evidence="1">
    <location>
        <begin position="174"/>
        <end position="214"/>
    </location>
</feature>
<proteinExistence type="predicted"/>
<sequence length="214" mass="23552">MMEKKSVGMVSGIVPESAKGVYNNPAFANSMARSEQSEGTYITDTLFRASLSGLPNGPIYLNSAERQSLASKARKNLHRGRIGKKPDLIALVKYAVKTFEIAYVECSRVVCASSKKADASVKLWRETLGGLAYVNESCRTKSKQFGIVGIQVAGEVIYLNVMVKDANRIPSLYTSPQNVQPNTTVSSPRREEGEQIRTRKISDVNPPLHEDKKQ</sequence>
<accession>A0A8H4A4T3</accession>
<evidence type="ECO:0000313" key="2">
    <source>
        <dbReference type="EMBL" id="KAF0421465.1"/>
    </source>
</evidence>